<protein>
    <submittedName>
        <fullName evidence="5">Uncharacterized protein LOC117535918</fullName>
    </submittedName>
</protein>
<feature type="region of interest" description="Disordered" evidence="1">
    <location>
        <begin position="75"/>
        <end position="100"/>
    </location>
</feature>
<organism evidence="4 5">
    <name type="scientific">Gymnodraco acuticeps</name>
    <name type="common">Antarctic dragonfish</name>
    <dbReference type="NCBI Taxonomy" id="8218"/>
    <lineage>
        <taxon>Eukaryota</taxon>
        <taxon>Metazoa</taxon>
        <taxon>Chordata</taxon>
        <taxon>Craniata</taxon>
        <taxon>Vertebrata</taxon>
        <taxon>Euteleostomi</taxon>
        <taxon>Actinopterygii</taxon>
        <taxon>Neopterygii</taxon>
        <taxon>Teleostei</taxon>
        <taxon>Neoteleostei</taxon>
        <taxon>Acanthomorphata</taxon>
        <taxon>Eupercaria</taxon>
        <taxon>Perciformes</taxon>
        <taxon>Notothenioidei</taxon>
        <taxon>Bathydraconidae</taxon>
        <taxon>Gymnodraco</taxon>
    </lineage>
</organism>
<proteinExistence type="predicted"/>
<dbReference type="GeneID" id="117535918"/>
<evidence type="ECO:0000313" key="5">
    <source>
        <dbReference type="RefSeq" id="XP_034056472.1"/>
    </source>
</evidence>
<keyword evidence="2" id="KW-0812">Transmembrane</keyword>
<name>A0A6P8TE62_GYMAC</name>
<accession>A0A6P8TE62</accession>
<feature type="region of interest" description="Disordered" evidence="1">
    <location>
        <begin position="203"/>
        <end position="233"/>
    </location>
</feature>
<keyword evidence="4" id="KW-1185">Reference proteome</keyword>
<keyword evidence="2" id="KW-1133">Transmembrane helix</keyword>
<sequence>MSEFRRILMSSFLMLLLHFTVTEHHDNDEVTLNCSVTRRGQGEHTVKWLLQGQDVIKVTDKFTGEVQVFLFRPQSSDEDTKPATTPTKTTTTAKPNLNSGDVTRKVTTVLPTTTKSTLKVRPALETTNTASENNQTEQEDKNPGWWWWIIVVIVAVAALTIITVAVIRRKRTQGTRTETDDDMADPEDGVSYASISYTRKTNRKARAHLHDDDEDDAVTYSTVRAPSSSSAASAVPSLLYATINKQRK</sequence>
<dbReference type="KEGG" id="gacu:117535918"/>
<feature type="compositionally biased region" description="Low complexity" evidence="1">
    <location>
        <begin position="82"/>
        <end position="95"/>
    </location>
</feature>
<feature type="chain" id="PRO_5027684967" evidence="3">
    <location>
        <begin position="25"/>
        <end position="248"/>
    </location>
</feature>
<keyword evidence="2" id="KW-0472">Membrane</keyword>
<feature type="signal peptide" evidence="3">
    <location>
        <begin position="1"/>
        <end position="24"/>
    </location>
</feature>
<dbReference type="RefSeq" id="XP_034056472.1">
    <property type="nucleotide sequence ID" value="XM_034200581.1"/>
</dbReference>
<evidence type="ECO:0000256" key="1">
    <source>
        <dbReference type="SAM" id="MobiDB-lite"/>
    </source>
</evidence>
<evidence type="ECO:0000256" key="3">
    <source>
        <dbReference type="SAM" id="SignalP"/>
    </source>
</evidence>
<feature type="transmembrane region" description="Helical" evidence="2">
    <location>
        <begin position="145"/>
        <end position="167"/>
    </location>
</feature>
<feature type="compositionally biased region" description="Low complexity" evidence="1">
    <location>
        <begin position="219"/>
        <end position="233"/>
    </location>
</feature>
<dbReference type="OrthoDB" id="8961963at2759"/>
<evidence type="ECO:0000256" key="2">
    <source>
        <dbReference type="SAM" id="Phobius"/>
    </source>
</evidence>
<dbReference type="InParanoid" id="A0A6P8TE62"/>
<reference evidence="5" key="1">
    <citation type="submission" date="2025-08" db="UniProtKB">
        <authorList>
            <consortium name="RefSeq"/>
        </authorList>
    </citation>
    <scope>IDENTIFICATION</scope>
</reference>
<keyword evidence="3" id="KW-0732">Signal</keyword>
<evidence type="ECO:0000313" key="4">
    <source>
        <dbReference type="Proteomes" id="UP000515161"/>
    </source>
</evidence>
<dbReference type="AlphaFoldDB" id="A0A6P8TE62"/>
<gene>
    <name evidence="5" type="primary">LOC117535918</name>
</gene>
<dbReference type="Proteomes" id="UP000515161">
    <property type="component" value="Unplaced"/>
</dbReference>